<dbReference type="PROSITE" id="PS52029">
    <property type="entry name" value="LD_TPASE"/>
    <property type="match status" value="1"/>
</dbReference>
<organism evidence="9 10">
    <name type="scientific">Natronincola ferrireducens</name>
    <dbReference type="NCBI Taxonomy" id="393762"/>
    <lineage>
        <taxon>Bacteria</taxon>
        <taxon>Bacillati</taxon>
        <taxon>Bacillota</taxon>
        <taxon>Clostridia</taxon>
        <taxon>Peptostreptococcales</taxon>
        <taxon>Natronincolaceae</taxon>
        <taxon>Natronincola</taxon>
    </lineage>
</organism>
<dbReference type="GO" id="GO:0071555">
    <property type="term" value="P:cell wall organization"/>
    <property type="evidence" value="ECO:0007669"/>
    <property type="project" value="UniProtKB-UniRule"/>
</dbReference>
<evidence type="ECO:0000256" key="1">
    <source>
        <dbReference type="ARBA" id="ARBA00004752"/>
    </source>
</evidence>
<keyword evidence="10" id="KW-1185">Reference proteome</keyword>
<comment type="pathway">
    <text evidence="1 6">Cell wall biogenesis; peptidoglycan biosynthesis.</text>
</comment>
<evidence type="ECO:0000313" key="10">
    <source>
        <dbReference type="Proteomes" id="UP000198718"/>
    </source>
</evidence>
<name>A0A1G9GUP4_9FIRM</name>
<evidence type="ECO:0000256" key="3">
    <source>
        <dbReference type="ARBA" id="ARBA00022960"/>
    </source>
</evidence>
<dbReference type="GO" id="GO:0016740">
    <property type="term" value="F:transferase activity"/>
    <property type="evidence" value="ECO:0007669"/>
    <property type="project" value="UniProtKB-KW"/>
</dbReference>
<keyword evidence="4 6" id="KW-0573">Peptidoglycan synthesis</keyword>
<keyword evidence="7" id="KW-0472">Membrane</keyword>
<dbReference type="GO" id="GO:0008360">
    <property type="term" value="P:regulation of cell shape"/>
    <property type="evidence" value="ECO:0007669"/>
    <property type="project" value="UniProtKB-UniRule"/>
</dbReference>
<dbReference type="Proteomes" id="UP000198718">
    <property type="component" value="Unassembled WGS sequence"/>
</dbReference>
<feature type="transmembrane region" description="Helical" evidence="7">
    <location>
        <begin position="6"/>
        <end position="26"/>
    </location>
</feature>
<keyword evidence="7" id="KW-0812">Transmembrane</keyword>
<dbReference type="UniPathway" id="UPA00219"/>
<sequence>MYQRFIIAIFILCICIVVIGSGTVLYREEVLRNIGTASDKYVSEYFAEYVKWEYDMINDNPNYDDLKILIDVAEKRLYLLNGNELIKTYPIASGKASTPSPLGSWKIVNKARWGGGFGTRWMGLNVPWSTYQEEYPKG</sequence>
<dbReference type="Gene3D" id="2.40.440.10">
    <property type="entry name" value="L,D-transpeptidase catalytic domain-like"/>
    <property type="match status" value="1"/>
</dbReference>
<dbReference type="Pfam" id="PF03734">
    <property type="entry name" value="YkuD"/>
    <property type="match status" value="1"/>
</dbReference>
<evidence type="ECO:0000256" key="4">
    <source>
        <dbReference type="ARBA" id="ARBA00022984"/>
    </source>
</evidence>
<dbReference type="STRING" id="393762.SAMN05660472_02493"/>
<accession>A0A1G9GUP4</accession>
<proteinExistence type="predicted"/>
<reference evidence="9 10" key="1">
    <citation type="submission" date="2016-10" db="EMBL/GenBank/DDBJ databases">
        <authorList>
            <person name="de Groot N.N."/>
        </authorList>
    </citation>
    <scope>NUCLEOTIDE SEQUENCE [LARGE SCALE GENOMIC DNA]</scope>
    <source>
        <strain evidence="9 10">DSM 18346</strain>
    </source>
</reference>
<keyword evidence="2" id="KW-0808">Transferase</keyword>
<feature type="domain" description="L,D-TPase catalytic" evidence="8">
    <location>
        <begin position="66"/>
        <end position="138"/>
    </location>
</feature>
<dbReference type="InterPro" id="IPR005490">
    <property type="entry name" value="LD_TPept_cat_dom"/>
</dbReference>
<comment type="caution">
    <text evidence="6">Lacks conserved residue(s) required for the propagation of feature annotation.</text>
</comment>
<evidence type="ECO:0000313" key="9">
    <source>
        <dbReference type="EMBL" id="SDL04396.1"/>
    </source>
</evidence>
<protein>
    <submittedName>
        <fullName evidence="9">L,D-transpeptidase catalytic domain</fullName>
    </submittedName>
</protein>
<evidence type="ECO:0000259" key="8">
    <source>
        <dbReference type="PROSITE" id="PS52029"/>
    </source>
</evidence>
<dbReference type="GO" id="GO:0009252">
    <property type="term" value="P:peptidoglycan biosynthetic process"/>
    <property type="evidence" value="ECO:0007669"/>
    <property type="project" value="UniProtKB-UniPathway"/>
</dbReference>
<dbReference type="SUPFAM" id="SSF141523">
    <property type="entry name" value="L,D-transpeptidase catalytic domain-like"/>
    <property type="match status" value="1"/>
</dbReference>
<evidence type="ECO:0000256" key="2">
    <source>
        <dbReference type="ARBA" id="ARBA00022679"/>
    </source>
</evidence>
<keyword evidence="3 6" id="KW-0133">Cell shape</keyword>
<evidence type="ECO:0000256" key="7">
    <source>
        <dbReference type="SAM" id="Phobius"/>
    </source>
</evidence>
<dbReference type="CDD" id="cd16913">
    <property type="entry name" value="YkuD_like"/>
    <property type="match status" value="1"/>
</dbReference>
<dbReference type="InterPro" id="IPR038063">
    <property type="entry name" value="Transpep_catalytic_dom"/>
</dbReference>
<evidence type="ECO:0000256" key="5">
    <source>
        <dbReference type="ARBA" id="ARBA00023316"/>
    </source>
</evidence>
<dbReference type="RefSeq" id="WP_244269542.1">
    <property type="nucleotide sequence ID" value="NZ_FNFP01000007.1"/>
</dbReference>
<dbReference type="EMBL" id="FNFP01000007">
    <property type="protein sequence ID" value="SDL04396.1"/>
    <property type="molecule type" value="Genomic_DNA"/>
</dbReference>
<keyword evidence="5 6" id="KW-0961">Cell wall biogenesis/degradation</keyword>
<gene>
    <name evidence="9" type="ORF">SAMN05660472_02493</name>
</gene>
<dbReference type="AlphaFoldDB" id="A0A1G9GUP4"/>
<evidence type="ECO:0000256" key="6">
    <source>
        <dbReference type="PROSITE-ProRule" id="PRU01373"/>
    </source>
</evidence>
<keyword evidence="7" id="KW-1133">Transmembrane helix</keyword>